<protein>
    <submittedName>
        <fullName evidence="1">Uncharacterized protein</fullName>
    </submittedName>
</protein>
<evidence type="ECO:0000313" key="1">
    <source>
        <dbReference type="EMBL" id="AQS22480.1"/>
    </source>
</evidence>
<name>A0A1S6GL03_9MYCO</name>
<dbReference type="AlphaFoldDB" id="A0A1S6GL03"/>
<dbReference type="EMBL" id="KY349138">
    <property type="protein sequence ID" value="AQS22480.1"/>
    <property type="molecule type" value="Genomic_DNA"/>
</dbReference>
<proteinExistence type="predicted"/>
<reference evidence="1" key="1">
    <citation type="submission" date="2016-12" db="EMBL/GenBank/DDBJ databases">
        <title>Complete plasmid sequence carrying type IV-like and type VII secretion systems from an atypical mycobacteria strain.</title>
        <authorList>
            <person name="Morgado S."/>
            <person name="Marin M."/>
            <person name="Fonseca E."/>
            <person name="Freitas F."/>
            <person name="Vicente A.C."/>
        </authorList>
    </citation>
    <scope>NUCLEOTIDE SEQUENCE</scope>
    <source>
        <strain evidence="1">CBMA 213</strain>
        <plasmid evidence="1">pCBMA213_2</plasmid>
    </source>
</reference>
<accession>A0A1S6GL03</accession>
<geneLocation type="plasmid" evidence="1">
    <name>pCBMA213_2</name>
</geneLocation>
<gene>
    <name evidence="1" type="ORF">pCBMA213_2_00116</name>
</gene>
<organism evidence="1">
    <name type="scientific">Mycolicibacterium sp. CBMA 213</name>
    <dbReference type="NCBI Taxonomy" id="1968788"/>
    <lineage>
        <taxon>Bacteria</taxon>
        <taxon>Bacillati</taxon>
        <taxon>Actinomycetota</taxon>
        <taxon>Actinomycetes</taxon>
        <taxon>Mycobacteriales</taxon>
        <taxon>Mycobacteriaceae</taxon>
        <taxon>Mycolicibacterium</taxon>
    </lineage>
</organism>
<sequence length="106" mass="11152">MSENTIPGRARHLGPAAGLVHAKDDKRIIDWTGDAQLYLLSPALRGYTTVVVATNDNSAHAPEFGIETNVYGLEGEGLLLDWDDVAGGRGIHTAADALAGAGYTIH</sequence>
<keyword evidence="1" id="KW-0614">Plasmid</keyword>
<dbReference type="RefSeq" id="WP_155909805.1">
    <property type="nucleotide sequence ID" value="NZ_KY349138.1"/>
</dbReference>